<proteinExistence type="predicted"/>
<dbReference type="EMBL" id="SNRY01003348">
    <property type="protein sequence ID" value="KAA6321311.1"/>
    <property type="molecule type" value="Genomic_DNA"/>
</dbReference>
<sequence>MNGEFPIPQDAIGSSKFLNKNKAINNETILKYYNFIIACY</sequence>
<reference evidence="1" key="1">
    <citation type="submission" date="2019-03" db="EMBL/GenBank/DDBJ databases">
        <title>Single cell metagenomics reveals metabolic interactions within the superorganism composed of flagellate Streblomastix strix and complex community of Bacteroidetes bacteria on its surface.</title>
        <authorList>
            <person name="Treitli S.C."/>
            <person name="Kolisko M."/>
            <person name="Husnik F."/>
            <person name="Keeling P."/>
            <person name="Hampl V."/>
        </authorList>
    </citation>
    <scope>NUCLEOTIDE SEQUENCE</scope>
    <source>
        <strain evidence="1">STM</strain>
    </source>
</reference>
<dbReference type="AlphaFoldDB" id="A0A5J4QKA4"/>
<accession>A0A5J4QKA4</accession>
<gene>
    <name evidence="1" type="ORF">EZS27_029027</name>
</gene>
<evidence type="ECO:0000313" key="1">
    <source>
        <dbReference type="EMBL" id="KAA6321311.1"/>
    </source>
</evidence>
<comment type="caution">
    <text evidence="1">The sequence shown here is derived from an EMBL/GenBank/DDBJ whole genome shotgun (WGS) entry which is preliminary data.</text>
</comment>
<name>A0A5J4QKA4_9ZZZZ</name>
<protein>
    <submittedName>
        <fullName evidence="1">Uncharacterized protein</fullName>
    </submittedName>
</protein>
<organism evidence="1">
    <name type="scientific">termite gut metagenome</name>
    <dbReference type="NCBI Taxonomy" id="433724"/>
    <lineage>
        <taxon>unclassified sequences</taxon>
        <taxon>metagenomes</taxon>
        <taxon>organismal metagenomes</taxon>
    </lineage>
</organism>